<proteinExistence type="predicted"/>
<dbReference type="Proteomes" id="UP000615455">
    <property type="component" value="Unassembled WGS sequence"/>
</dbReference>
<reference evidence="2" key="1">
    <citation type="journal article" date="2019" name="Int. J. Syst. Evol. Microbiol.">
        <title>The Global Catalogue of Microorganisms (GCM) 10K type strain sequencing project: providing services to taxonomists for standard genome sequencing and annotation.</title>
        <authorList>
            <consortium name="The Broad Institute Genomics Platform"/>
            <consortium name="The Broad Institute Genome Sequencing Center for Infectious Disease"/>
            <person name="Wu L."/>
            <person name="Ma J."/>
        </authorList>
    </citation>
    <scope>NUCLEOTIDE SEQUENCE [LARGE SCALE GENOMIC DNA]</scope>
    <source>
        <strain evidence="2">CGMCC 1.15043</strain>
    </source>
</reference>
<keyword evidence="2" id="KW-1185">Reference proteome</keyword>
<dbReference type="EMBL" id="BMHE01000047">
    <property type="protein sequence ID" value="GGA04989.1"/>
    <property type="molecule type" value="Genomic_DNA"/>
</dbReference>
<evidence type="ECO:0000313" key="1">
    <source>
        <dbReference type="EMBL" id="GGA04989.1"/>
    </source>
</evidence>
<organism evidence="1 2">
    <name type="scientific">Paenibacillus marchantiophytorum</name>
    <dbReference type="NCBI Taxonomy" id="1619310"/>
    <lineage>
        <taxon>Bacteria</taxon>
        <taxon>Bacillati</taxon>
        <taxon>Bacillota</taxon>
        <taxon>Bacilli</taxon>
        <taxon>Bacillales</taxon>
        <taxon>Paenibacillaceae</taxon>
        <taxon>Paenibacillus</taxon>
    </lineage>
</organism>
<sequence length="64" mass="7558">MNPSKLTLAQNNDKKSDLEQFEVTLLLLQVNLSKLLRIRTIFIRIRLTVLAVEYDKNNRADKWD</sequence>
<comment type="caution">
    <text evidence="1">The sequence shown here is derived from an EMBL/GenBank/DDBJ whole genome shotgun (WGS) entry which is preliminary data.</text>
</comment>
<evidence type="ECO:0000313" key="2">
    <source>
        <dbReference type="Proteomes" id="UP000615455"/>
    </source>
</evidence>
<name>A0ABQ1FAU7_9BACL</name>
<gene>
    <name evidence="1" type="ORF">GCM10008018_58660</name>
</gene>
<accession>A0ABQ1FAU7</accession>
<protein>
    <submittedName>
        <fullName evidence="1">Uncharacterized protein</fullName>
    </submittedName>
</protein>